<dbReference type="RefSeq" id="WP_319012153.1">
    <property type="nucleotide sequence ID" value="NZ_JAWJZF010000480.1"/>
</dbReference>
<feature type="signal peptide" evidence="2">
    <location>
        <begin position="1"/>
        <end position="28"/>
    </location>
</feature>
<dbReference type="PROSITE" id="PS51257">
    <property type="entry name" value="PROKAR_LIPOPROTEIN"/>
    <property type="match status" value="1"/>
</dbReference>
<keyword evidence="4" id="KW-1185">Reference proteome</keyword>
<feature type="compositionally biased region" description="Acidic residues" evidence="1">
    <location>
        <begin position="168"/>
        <end position="180"/>
    </location>
</feature>
<accession>A0ABU4KDX2</accession>
<name>A0ABU4KDX2_9ACTN</name>
<dbReference type="Proteomes" id="UP001278571">
    <property type="component" value="Unassembled WGS sequence"/>
</dbReference>
<organism evidence="3 4">
    <name type="scientific">Streptomyces roseolus</name>
    <dbReference type="NCBI Taxonomy" id="67358"/>
    <lineage>
        <taxon>Bacteria</taxon>
        <taxon>Bacillati</taxon>
        <taxon>Actinomycetota</taxon>
        <taxon>Actinomycetes</taxon>
        <taxon>Kitasatosporales</taxon>
        <taxon>Streptomycetaceae</taxon>
        <taxon>Streptomyces</taxon>
    </lineage>
</organism>
<dbReference type="EMBL" id="JAWJZF010000480">
    <property type="protein sequence ID" value="MDX2295971.1"/>
    <property type="molecule type" value="Genomic_DNA"/>
</dbReference>
<evidence type="ECO:0000313" key="3">
    <source>
        <dbReference type="EMBL" id="MDX2295971.1"/>
    </source>
</evidence>
<feature type="chain" id="PRO_5045175369" description="Lipoprotein" evidence="2">
    <location>
        <begin position="29"/>
        <end position="207"/>
    </location>
</feature>
<proteinExistence type="predicted"/>
<evidence type="ECO:0000256" key="2">
    <source>
        <dbReference type="SAM" id="SignalP"/>
    </source>
</evidence>
<protein>
    <recommendedName>
        <fullName evidence="5">Lipoprotein</fullName>
    </recommendedName>
</protein>
<reference evidence="3 4" key="1">
    <citation type="submission" date="2023-10" db="EMBL/GenBank/DDBJ databases">
        <authorList>
            <person name="Wang X.X."/>
        </authorList>
    </citation>
    <scope>NUCLEOTIDE SEQUENCE [LARGE SCALE GENOMIC DNA]</scope>
    <source>
        <strain evidence="3 4">NBRC 12816</strain>
    </source>
</reference>
<feature type="region of interest" description="Disordered" evidence="1">
    <location>
        <begin position="23"/>
        <end position="88"/>
    </location>
</feature>
<sequence>MALRRPPALLVPLALVPLLVAGCSDAPASPDAPPVVAGEERVPDPAAVEETETETGTESAEDERERRAQEAVGSMDDPGFVESGSSPAAEGAHLRSVLEPGAAYRLSVACVGTGAVKVVVTGRGDPATVPCDGVPVGRRIADAPAELPVAITPVGAATGTVAWQIDSVDADADADADADGDTTGTPAAGGGDDDDHEGEKPRRKVRR</sequence>
<evidence type="ECO:0008006" key="5">
    <source>
        <dbReference type="Google" id="ProtNLM"/>
    </source>
</evidence>
<keyword evidence="2" id="KW-0732">Signal</keyword>
<evidence type="ECO:0000313" key="4">
    <source>
        <dbReference type="Proteomes" id="UP001278571"/>
    </source>
</evidence>
<comment type="caution">
    <text evidence="3">The sequence shown here is derived from an EMBL/GenBank/DDBJ whole genome shotgun (WGS) entry which is preliminary data.</text>
</comment>
<evidence type="ECO:0000256" key="1">
    <source>
        <dbReference type="SAM" id="MobiDB-lite"/>
    </source>
</evidence>
<feature type="region of interest" description="Disordered" evidence="1">
    <location>
        <begin position="168"/>
        <end position="207"/>
    </location>
</feature>
<feature type="compositionally biased region" description="Acidic residues" evidence="1">
    <location>
        <begin position="47"/>
        <end position="62"/>
    </location>
</feature>
<gene>
    <name evidence="3" type="ORF">R2363_27830</name>
</gene>
<feature type="compositionally biased region" description="Low complexity" evidence="1">
    <location>
        <begin position="23"/>
        <end position="37"/>
    </location>
</feature>